<dbReference type="GO" id="GO:0005694">
    <property type="term" value="C:chromosome"/>
    <property type="evidence" value="ECO:0007669"/>
    <property type="project" value="UniProtKB-ARBA"/>
</dbReference>
<dbReference type="InterPro" id="IPR013087">
    <property type="entry name" value="Znf_C2H2_type"/>
</dbReference>
<sequence length="718" mass="84052">MTVLSSILIYFAILSIYILLVAVLKHFINYFTILSKDNKLFRSFSNLYYDIKYCFRRRNGKPIRKKKHSTTAEERKNMYKASKSISENELENFINLNAVDNPLKCPSCPETFPSHIGLALHSKIHHDVGRYTCHLCDYSDLFSRNIEKHVKKHDTFGCLKCKRVFKNKLSAYKHSKFHPEEYVECELCGLRIKPMYLKKHHERRHTKNPKKKIYKCSVCNKEFLQHGNLRRHYSQRHEEVGIDVSVVCDICGKRLSCRDKLNFHQRLHTGHKPHVCTVCGRGFTQKSMLDGHIRTHTGEKPFVCSYCGKKFAHGAPYRYHVKTHTGEKKFACVLCGKKFIAKSNMRIHMKTCNLSSRRRKTRIKRPKRDKDWDPPKNKDKTKRNPKKKLSSKNVSDSDLQDFFHFNPIIEPLECQFCQEVFTSHVDFGLHSIKHKEDNTYSCHLCEFSEKCADKLIEHVRKHDSLCCIKCKKVFKNRLSAYKHCLHHPAAYVECEICGHKVKPRYLPDHRKKKHTKNVPKKIYTCSICNKSYADHTAMRVHYSQKHKEMGIDVSVVCDVCGKRLSCRDKLIKHQRSHNGHMPYVCQICKRGFAQNATLEGHMRTHTGEKPFVCVYCGKKFAHGTPYRYHVKTHTGEKQFSCDFCGKMFIARSNMKKNILFLVSFGAIRCFPLSIYVQQVAPKWILIQNNIVYVSLVITVFLNLCERTFQTVCFKKEFN</sequence>
<dbReference type="PROSITE" id="PS50157">
    <property type="entry name" value="ZINC_FINGER_C2H2_2"/>
    <property type="match status" value="11"/>
</dbReference>
<protein>
    <recommendedName>
        <fullName evidence="12">C2H2-type domain-containing protein</fullName>
    </recommendedName>
</protein>
<dbReference type="InterPro" id="IPR050636">
    <property type="entry name" value="C2H2-ZF_domain-containing"/>
</dbReference>
<feature type="domain" description="C2H2-type" evidence="12">
    <location>
        <begin position="246"/>
        <end position="273"/>
    </location>
</feature>
<feature type="domain" description="C2H2-type" evidence="12">
    <location>
        <begin position="330"/>
        <end position="360"/>
    </location>
</feature>
<keyword evidence="2" id="KW-0479">Metal-binding</keyword>
<keyword evidence="5" id="KW-0862">Zinc</keyword>
<evidence type="ECO:0000256" key="5">
    <source>
        <dbReference type="ARBA" id="ARBA00022833"/>
    </source>
</evidence>
<keyword evidence="11" id="KW-0812">Transmembrane</keyword>
<evidence type="ECO:0000256" key="3">
    <source>
        <dbReference type="ARBA" id="ARBA00022737"/>
    </source>
</evidence>
<keyword evidence="4 9" id="KW-0863">Zinc-finger</keyword>
<feature type="domain" description="C2H2-type" evidence="12">
    <location>
        <begin position="274"/>
        <end position="301"/>
    </location>
</feature>
<keyword evidence="7" id="KW-0804">Transcription</keyword>
<evidence type="ECO:0000313" key="14">
    <source>
        <dbReference type="Proteomes" id="UP000410492"/>
    </source>
</evidence>
<dbReference type="SUPFAM" id="SSF57667">
    <property type="entry name" value="beta-beta-alpha zinc fingers"/>
    <property type="match status" value="7"/>
</dbReference>
<feature type="domain" description="C2H2-type" evidence="12">
    <location>
        <begin position="611"/>
        <end position="638"/>
    </location>
</feature>
<dbReference type="GO" id="GO:0045893">
    <property type="term" value="P:positive regulation of DNA-templated transcription"/>
    <property type="evidence" value="ECO:0007669"/>
    <property type="project" value="UniProtKB-ARBA"/>
</dbReference>
<feature type="domain" description="C2H2-type" evidence="12">
    <location>
        <begin position="302"/>
        <end position="329"/>
    </location>
</feature>
<evidence type="ECO:0000256" key="11">
    <source>
        <dbReference type="SAM" id="Phobius"/>
    </source>
</evidence>
<keyword evidence="11" id="KW-0472">Membrane</keyword>
<feature type="region of interest" description="Disordered" evidence="10">
    <location>
        <begin position="356"/>
        <end position="393"/>
    </location>
</feature>
<evidence type="ECO:0000256" key="1">
    <source>
        <dbReference type="ARBA" id="ARBA00004123"/>
    </source>
</evidence>
<evidence type="ECO:0000256" key="10">
    <source>
        <dbReference type="SAM" id="MobiDB-lite"/>
    </source>
</evidence>
<evidence type="ECO:0000313" key="13">
    <source>
        <dbReference type="EMBL" id="VEN39086.1"/>
    </source>
</evidence>
<accession>A0A653BUX9</accession>
<comment type="subcellular location">
    <subcellularLocation>
        <location evidence="1">Nucleus</location>
    </subcellularLocation>
</comment>
<dbReference type="SMART" id="SM00355">
    <property type="entry name" value="ZnF_C2H2"/>
    <property type="match status" value="17"/>
</dbReference>
<dbReference type="Gene3D" id="3.30.160.60">
    <property type="entry name" value="Classic Zinc Finger"/>
    <property type="match status" value="12"/>
</dbReference>
<feature type="domain" description="C2H2-type" evidence="12">
    <location>
        <begin position="103"/>
        <end position="125"/>
    </location>
</feature>
<name>A0A653BUX9_CALMS</name>
<dbReference type="GO" id="GO:0005634">
    <property type="term" value="C:nucleus"/>
    <property type="evidence" value="ECO:0007669"/>
    <property type="project" value="UniProtKB-SubCell"/>
</dbReference>
<dbReference type="Proteomes" id="UP000410492">
    <property type="component" value="Unassembled WGS sequence"/>
</dbReference>
<dbReference type="Pfam" id="PF00096">
    <property type="entry name" value="zf-C2H2"/>
    <property type="match status" value="3"/>
</dbReference>
<dbReference type="EMBL" id="CAACVG010005267">
    <property type="protein sequence ID" value="VEN39086.1"/>
    <property type="molecule type" value="Genomic_DNA"/>
</dbReference>
<feature type="compositionally biased region" description="Basic residues" evidence="10">
    <location>
        <begin position="379"/>
        <end position="390"/>
    </location>
</feature>
<organism evidence="13 14">
    <name type="scientific">Callosobruchus maculatus</name>
    <name type="common">Southern cowpea weevil</name>
    <name type="synonym">Pulse bruchid</name>
    <dbReference type="NCBI Taxonomy" id="64391"/>
    <lineage>
        <taxon>Eukaryota</taxon>
        <taxon>Metazoa</taxon>
        <taxon>Ecdysozoa</taxon>
        <taxon>Arthropoda</taxon>
        <taxon>Hexapoda</taxon>
        <taxon>Insecta</taxon>
        <taxon>Pterygota</taxon>
        <taxon>Neoptera</taxon>
        <taxon>Endopterygota</taxon>
        <taxon>Coleoptera</taxon>
        <taxon>Polyphaga</taxon>
        <taxon>Cucujiformia</taxon>
        <taxon>Chrysomeloidea</taxon>
        <taxon>Chrysomelidae</taxon>
        <taxon>Bruchinae</taxon>
        <taxon>Bruchini</taxon>
        <taxon>Callosobruchus</taxon>
    </lineage>
</organism>
<feature type="transmembrane region" description="Helical" evidence="11">
    <location>
        <begin position="6"/>
        <end position="28"/>
    </location>
</feature>
<feature type="domain" description="C2H2-type" evidence="12">
    <location>
        <begin position="523"/>
        <end position="546"/>
    </location>
</feature>
<evidence type="ECO:0000256" key="7">
    <source>
        <dbReference type="ARBA" id="ARBA00023163"/>
    </source>
</evidence>
<feature type="domain" description="C2H2-type" evidence="12">
    <location>
        <begin position="214"/>
        <end position="237"/>
    </location>
</feature>
<keyword evidence="6" id="KW-0805">Transcription regulation</keyword>
<evidence type="ECO:0000256" key="4">
    <source>
        <dbReference type="ARBA" id="ARBA00022771"/>
    </source>
</evidence>
<keyword evidence="11" id="KW-1133">Transmembrane helix</keyword>
<dbReference type="GO" id="GO:0043565">
    <property type="term" value="F:sequence-specific DNA binding"/>
    <property type="evidence" value="ECO:0007669"/>
    <property type="project" value="UniProtKB-ARBA"/>
</dbReference>
<proteinExistence type="predicted"/>
<dbReference type="PROSITE" id="PS00028">
    <property type="entry name" value="ZINC_FINGER_C2H2_1"/>
    <property type="match status" value="11"/>
</dbReference>
<dbReference type="PANTHER" id="PTHR47772">
    <property type="entry name" value="ZINC FINGER PROTEIN 200"/>
    <property type="match status" value="1"/>
</dbReference>
<feature type="compositionally biased region" description="Basic residues" evidence="10">
    <location>
        <begin position="356"/>
        <end position="367"/>
    </location>
</feature>
<dbReference type="InterPro" id="IPR036236">
    <property type="entry name" value="Znf_C2H2_sf"/>
</dbReference>
<gene>
    <name evidence="13" type="ORF">CALMAC_LOCUS3757</name>
</gene>
<keyword evidence="14" id="KW-1185">Reference proteome</keyword>
<feature type="compositionally biased region" description="Basic and acidic residues" evidence="10">
    <location>
        <begin position="368"/>
        <end position="378"/>
    </location>
</feature>
<dbReference type="AlphaFoldDB" id="A0A653BUX9"/>
<dbReference type="PANTHER" id="PTHR47772:SF13">
    <property type="entry name" value="GASTRULA ZINC FINGER PROTEIN XLCGF49.1-LIKE-RELATED"/>
    <property type="match status" value="1"/>
</dbReference>
<evidence type="ECO:0000256" key="9">
    <source>
        <dbReference type="PROSITE-ProRule" id="PRU00042"/>
    </source>
</evidence>
<evidence type="ECO:0000256" key="2">
    <source>
        <dbReference type="ARBA" id="ARBA00022723"/>
    </source>
</evidence>
<dbReference type="FunFam" id="3.30.160.60:FF:001732">
    <property type="entry name" value="Zgc:162936"/>
    <property type="match status" value="1"/>
</dbReference>
<dbReference type="GO" id="GO:0008270">
    <property type="term" value="F:zinc ion binding"/>
    <property type="evidence" value="ECO:0007669"/>
    <property type="project" value="UniProtKB-KW"/>
</dbReference>
<feature type="domain" description="C2H2-type" evidence="12">
    <location>
        <begin position="156"/>
        <end position="183"/>
    </location>
</feature>
<evidence type="ECO:0000256" key="8">
    <source>
        <dbReference type="ARBA" id="ARBA00023242"/>
    </source>
</evidence>
<feature type="domain" description="C2H2-type" evidence="12">
    <location>
        <begin position="583"/>
        <end position="610"/>
    </location>
</feature>
<evidence type="ECO:0000256" key="6">
    <source>
        <dbReference type="ARBA" id="ARBA00023015"/>
    </source>
</evidence>
<dbReference type="FunFam" id="3.30.160.60:FF:001755">
    <property type="entry name" value="Zinc finger protein 989"/>
    <property type="match status" value="1"/>
</dbReference>
<keyword evidence="3" id="KW-0677">Repeat</keyword>
<evidence type="ECO:0000259" key="12">
    <source>
        <dbReference type="PROSITE" id="PS50157"/>
    </source>
</evidence>
<reference evidence="13 14" key="1">
    <citation type="submission" date="2019-01" db="EMBL/GenBank/DDBJ databases">
        <authorList>
            <person name="Sayadi A."/>
        </authorList>
    </citation>
    <scope>NUCLEOTIDE SEQUENCE [LARGE SCALE GENOMIC DNA]</scope>
</reference>
<dbReference type="OrthoDB" id="6743663at2759"/>
<dbReference type="FunFam" id="3.30.160.60:FF:002343">
    <property type="entry name" value="Zinc finger protein 33A"/>
    <property type="match status" value="3"/>
</dbReference>
<feature type="domain" description="C2H2-type" evidence="12">
    <location>
        <begin position="555"/>
        <end position="582"/>
    </location>
</feature>
<keyword evidence="8" id="KW-0539">Nucleus</keyword>